<dbReference type="PANTHER" id="PTHR12703:SF4">
    <property type="entry name" value="TRANSMEMBRANE PROTEIN 33"/>
    <property type="match status" value="1"/>
</dbReference>
<feature type="transmembrane region" description="Helical" evidence="7">
    <location>
        <begin position="157"/>
        <end position="177"/>
    </location>
</feature>
<evidence type="ECO:0000313" key="9">
    <source>
        <dbReference type="Proteomes" id="UP000221165"/>
    </source>
</evidence>
<dbReference type="GO" id="GO:0071786">
    <property type="term" value="P:endoplasmic reticulum tubular network organization"/>
    <property type="evidence" value="ECO:0007669"/>
    <property type="project" value="TreeGrafter"/>
</dbReference>
<dbReference type="OrthoDB" id="306953at2759"/>
<dbReference type="GO" id="GO:0016020">
    <property type="term" value="C:membrane"/>
    <property type="evidence" value="ECO:0007669"/>
    <property type="project" value="UniProtKB-SubCell"/>
</dbReference>
<evidence type="ECO:0000256" key="5">
    <source>
        <dbReference type="ARBA" id="ARBA00023136"/>
    </source>
</evidence>
<evidence type="ECO:0000256" key="7">
    <source>
        <dbReference type="SAM" id="Phobius"/>
    </source>
</evidence>
<dbReference type="GO" id="GO:0061024">
    <property type="term" value="P:membrane organization"/>
    <property type="evidence" value="ECO:0007669"/>
    <property type="project" value="TreeGrafter"/>
</dbReference>
<dbReference type="RefSeq" id="XP_067922608.1">
    <property type="nucleotide sequence ID" value="XM_068065414.1"/>
</dbReference>
<comment type="similarity">
    <text evidence="2">Belongs to the PER33/POM33 family.</text>
</comment>
<feature type="transmembrane region" description="Helical" evidence="7">
    <location>
        <begin position="123"/>
        <end position="145"/>
    </location>
</feature>
<dbReference type="PANTHER" id="PTHR12703">
    <property type="entry name" value="TRANSMEMBRANE PROTEIN 33"/>
    <property type="match status" value="1"/>
</dbReference>
<keyword evidence="4 7" id="KW-1133">Transmembrane helix</keyword>
<dbReference type="Pfam" id="PF03661">
    <property type="entry name" value="TMEM33_Pom33"/>
    <property type="match status" value="1"/>
</dbReference>
<proteinExistence type="inferred from homology"/>
<evidence type="ECO:0000256" key="4">
    <source>
        <dbReference type="ARBA" id="ARBA00022989"/>
    </source>
</evidence>
<comment type="subcellular location">
    <subcellularLocation>
        <location evidence="1">Membrane</location>
        <topology evidence="1">Multi-pass membrane protein</topology>
    </subcellularLocation>
</comment>
<name>A0A2C6KYP7_9APIC</name>
<evidence type="ECO:0000256" key="6">
    <source>
        <dbReference type="SAM" id="MobiDB-lite"/>
    </source>
</evidence>
<protein>
    <submittedName>
        <fullName evidence="8">Family upf0121 protein</fullName>
    </submittedName>
</protein>
<keyword evidence="9" id="KW-1185">Reference proteome</keyword>
<keyword evidence="3 7" id="KW-0812">Transmembrane</keyword>
<feature type="compositionally biased region" description="Low complexity" evidence="6">
    <location>
        <begin position="73"/>
        <end position="88"/>
    </location>
</feature>
<dbReference type="InterPro" id="IPR051645">
    <property type="entry name" value="PER33/POM33_regulator"/>
</dbReference>
<gene>
    <name evidence="8" type="ORF">CSUI_005236</name>
</gene>
<feature type="region of interest" description="Disordered" evidence="6">
    <location>
        <begin position="64"/>
        <end position="94"/>
    </location>
</feature>
<dbReference type="GeneID" id="94428625"/>
<dbReference type="VEuPathDB" id="ToxoDB:CSUI_005236"/>
<reference evidence="8 9" key="1">
    <citation type="journal article" date="2017" name="Int. J. Parasitol.">
        <title>The genome of the protozoan parasite Cystoisospora suis and a reverse vaccinology approach to identify vaccine candidates.</title>
        <authorList>
            <person name="Palmieri N."/>
            <person name="Shrestha A."/>
            <person name="Ruttkowski B."/>
            <person name="Beck T."/>
            <person name="Vogl C."/>
            <person name="Tomley F."/>
            <person name="Blake D.P."/>
            <person name="Joachim A."/>
        </authorList>
    </citation>
    <scope>NUCLEOTIDE SEQUENCE [LARGE SCALE GENOMIC DNA]</scope>
    <source>
        <strain evidence="8 9">Wien I</strain>
    </source>
</reference>
<dbReference type="GO" id="GO:0005783">
    <property type="term" value="C:endoplasmic reticulum"/>
    <property type="evidence" value="ECO:0007669"/>
    <property type="project" value="TreeGrafter"/>
</dbReference>
<sequence>MVELSEADKAFLAYDWGQSKKWLEYFDSLYPTPPADKVLKWKKKFFKAHENRDFDPNSQALAEALGEKPSSPPSASTSSSPWRSSGSSPTGGAGSSCPYSSSSYQGSSNVPGTVRASFLRHKVFPLLCLSGLFCGLCFTLTGLYTRLDSTQNSSLSLLGLWLLAASFLLHLFMTLGYPPIPSPLSLQALALTLGPYIQRAAYLDSVHALSYLLFTIALPPSFALYLSPSLSSILIWASLLQDPTSNGIPALIKNNRFIHTGVSKIQSNRMRLLQYRADVEVFLGLLFIVSRIVTLDLSLSNSVFPALMYIHLLRLRHATCGFTHTTCRRIDAFFTRIVTSPSCPAFVGSLYGRVQAICRYVIKPQYPSSTTGEAASQQRCVIQ</sequence>
<keyword evidence="5 7" id="KW-0472">Membrane</keyword>
<evidence type="ECO:0000256" key="2">
    <source>
        <dbReference type="ARBA" id="ARBA00007322"/>
    </source>
</evidence>
<dbReference type="InterPro" id="IPR005344">
    <property type="entry name" value="TMEM33/Pom33"/>
</dbReference>
<dbReference type="Proteomes" id="UP000221165">
    <property type="component" value="Unassembled WGS sequence"/>
</dbReference>
<evidence type="ECO:0000313" key="8">
    <source>
        <dbReference type="EMBL" id="PHJ20923.1"/>
    </source>
</evidence>
<dbReference type="EMBL" id="MIGC01002529">
    <property type="protein sequence ID" value="PHJ20923.1"/>
    <property type="molecule type" value="Genomic_DNA"/>
</dbReference>
<accession>A0A2C6KYP7</accession>
<evidence type="ECO:0000256" key="3">
    <source>
        <dbReference type="ARBA" id="ARBA00022692"/>
    </source>
</evidence>
<dbReference type="AlphaFoldDB" id="A0A2C6KYP7"/>
<evidence type="ECO:0000256" key="1">
    <source>
        <dbReference type="ARBA" id="ARBA00004141"/>
    </source>
</evidence>
<comment type="caution">
    <text evidence="8">The sequence shown here is derived from an EMBL/GenBank/DDBJ whole genome shotgun (WGS) entry which is preliminary data.</text>
</comment>
<organism evidence="8 9">
    <name type="scientific">Cystoisospora suis</name>
    <dbReference type="NCBI Taxonomy" id="483139"/>
    <lineage>
        <taxon>Eukaryota</taxon>
        <taxon>Sar</taxon>
        <taxon>Alveolata</taxon>
        <taxon>Apicomplexa</taxon>
        <taxon>Conoidasida</taxon>
        <taxon>Coccidia</taxon>
        <taxon>Eucoccidiorida</taxon>
        <taxon>Eimeriorina</taxon>
        <taxon>Sarcocystidae</taxon>
        <taxon>Cystoisospora</taxon>
    </lineage>
</organism>